<sequence>MDRVAPRGGTDIATVLCDRKIPERLKSKIYRTVVRPVAMYGAECWPATKEVESRLSVMETKMLRWTAGVTRLDHVRNVSVRQRFGVAPIADKLREARLRWYGHVLRVDGDIVRKIGLNIDVPGKRPKGRPRQRWLDTLHVDLKEAGIHPDQAVRPWSPDNERLEFSGSTSFEFHSEMQNPPRLMTTAIASHSLTTYNFVPD</sequence>
<dbReference type="PANTHER" id="PTHR46238:SF8">
    <property type="entry name" value="ENDONUCLEASE_EXONUCLEASE_PHOSPHATASE DOMAIN-CONTAINING PROTEIN"/>
    <property type="match status" value="1"/>
</dbReference>
<dbReference type="EMBL" id="UZAH01025382">
    <property type="protein sequence ID" value="VDO62827.1"/>
    <property type="molecule type" value="Genomic_DNA"/>
</dbReference>
<dbReference type="WBParaSite" id="HPBE_0000492601-mRNA-1">
    <property type="protein sequence ID" value="HPBE_0000492601-mRNA-1"/>
    <property type="gene ID" value="HPBE_0000492601"/>
</dbReference>
<dbReference type="AlphaFoldDB" id="A0A3P7XSH7"/>
<protein>
    <submittedName>
        <fullName evidence="3">Reverse transcriptase</fullName>
    </submittedName>
</protein>
<evidence type="ECO:0000313" key="2">
    <source>
        <dbReference type="Proteomes" id="UP000050761"/>
    </source>
</evidence>
<reference evidence="3" key="2">
    <citation type="submission" date="2019-09" db="UniProtKB">
        <authorList>
            <consortium name="WormBaseParasite"/>
        </authorList>
    </citation>
    <scope>IDENTIFICATION</scope>
</reference>
<dbReference type="PANTHER" id="PTHR46238">
    <property type="entry name" value="REVERSE TRANSCRIPTASE DOMAIN-CONTAINING PROTEIN"/>
    <property type="match status" value="1"/>
</dbReference>
<gene>
    <name evidence="1" type="ORF">HPBE_LOCUS4927</name>
</gene>
<dbReference type="Proteomes" id="UP000050761">
    <property type="component" value="Unassembled WGS sequence"/>
</dbReference>
<reference evidence="1 2" key="1">
    <citation type="submission" date="2018-11" db="EMBL/GenBank/DDBJ databases">
        <authorList>
            <consortium name="Pathogen Informatics"/>
        </authorList>
    </citation>
    <scope>NUCLEOTIDE SEQUENCE [LARGE SCALE GENOMIC DNA]</scope>
</reference>
<dbReference type="OrthoDB" id="8037155at2759"/>
<organism evidence="1">
    <name type="scientific">Heligmosomoides polygyrus</name>
    <name type="common">Parasitic roundworm</name>
    <dbReference type="NCBI Taxonomy" id="6339"/>
    <lineage>
        <taxon>Eukaryota</taxon>
        <taxon>Metazoa</taxon>
        <taxon>Ecdysozoa</taxon>
        <taxon>Nematoda</taxon>
        <taxon>Chromadorea</taxon>
        <taxon>Rhabditida</taxon>
        <taxon>Rhabditina</taxon>
        <taxon>Rhabditomorpha</taxon>
        <taxon>Strongyloidea</taxon>
        <taxon>Heligmosomidae</taxon>
        <taxon>Heligmosomoides</taxon>
    </lineage>
</organism>
<evidence type="ECO:0000313" key="3">
    <source>
        <dbReference type="WBParaSite" id="HPBE_0000492601-mRNA-1"/>
    </source>
</evidence>
<proteinExistence type="predicted"/>
<keyword evidence="2" id="KW-1185">Reference proteome</keyword>
<evidence type="ECO:0000313" key="1">
    <source>
        <dbReference type="EMBL" id="VDO62827.1"/>
    </source>
</evidence>
<name>A0A3P7XSH7_HELPZ</name>
<accession>A0A3P7XSH7</accession>